<dbReference type="FunFam" id="3.40.50.150:FF:000167">
    <property type="entry name" value="Protein arginine N-methyltransferase"/>
    <property type="match status" value="1"/>
</dbReference>
<keyword evidence="8" id="KW-1185">Reference proteome</keyword>
<dbReference type="FunFam" id="2.70.160.11:FF:000017">
    <property type="entry name" value="Protein arginine N-methyltransferase 1.6"/>
    <property type="match status" value="1"/>
</dbReference>
<dbReference type="PROSITE" id="PS51678">
    <property type="entry name" value="SAM_MT_PRMT"/>
    <property type="match status" value="2"/>
</dbReference>
<dbReference type="GO" id="GO:0016274">
    <property type="term" value="F:protein-arginine N-methyltransferase activity"/>
    <property type="evidence" value="ECO:0007669"/>
    <property type="project" value="InterPro"/>
</dbReference>
<keyword evidence="1 5" id="KW-0489">Methyltransferase</keyword>
<organism evidence="7 8">
    <name type="scientific">Apostasia shenzhenica</name>
    <dbReference type="NCBI Taxonomy" id="1088818"/>
    <lineage>
        <taxon>Eukaryota</taxon>
        <taxon>Viridiplantae</taxon>
        <taxon>Streptophyta</taxon>
        <taxon>Embryophyta</taxon>
        <taxon>Tracheophyta</taxon>
        <taxon>Spermatophyta</taxon>
        <taxon>Magnoliopsida</taxon>
        <taxon>Liliopsida</taxon>
        <taxon>Asparagales</taxon>
        <taxon>Orchidaceae</taxon>
        <taxon>Apostasioideae</taxon>
        <taxon>Apostasia</taxon>
    </lineage>
</organism>
<accession>A0A2I0AYR1</accession>
<dbReference type="STRING" id="1088818.A0A2I0AYR1"/>
<evidence type="ECO:0000256" key="1">
    <source>
        <dbReference type="ARBA" id="ARBA00022603"/>
    </source>
</evidence>
<dbReference type="InterPro" id="IPR055135">
    <property type="entry name" value="PRMT_dom"/>
</dbReference>
<reference evidence="7 8" key="1">
    <citation type="journal article" date="2017" name="Nature">
        <title>The Apostasia genome and the evolution of orchids.</title>
        <authorList>
            <person name="Zhang G.Q."/>
            <person name="Liu K.W."/>
            <person name="Li Z."/>
            <person name="Lohaus R."/>
            <person name="Hsiao Y.Y."/>
            <person name="Niu S.C."/>
            <person name="Wang J.Y."/>
            <person name="Lin Y.C."/>
            <person name="Xu Q."/>
            <person name="Chen L.J."/>
            <person name="Yoshida K."/>
            <person name="Fujiwara S."/>
            <person name="Wang Z.W."/>
            <person name="Zhang Y.Q."/>
            <person name="Mitsuda N."/>
            <person name="Wang M."/>
            <person name="Liu G.H."/>
            <person name="Pecoraro L."/>
            <person name="Huang H.X."/>
            <person name="Xiao X.J."/>
            <person name="Lin M."/>
            <person name="Wu X.Y."/>
            <person name="Wu W.L."/>
            <person name="Chen Y.Y."/>
            <person name="Chang S.B."/>
            <person name="Sakamoto S."/>
            <person name="Ohme-Takagi M."/>
            <person name="Yagi M."/>
            <person name="Zeng S.J."/>
            <person name="Shen C.Y."/>
            <person name="Yeh C.M."/>
            <person name="Luo Y.B."/>
            <person name="Tsai W.C."/>
            <person name="Van de Peer Y."/>
            <person name="Liu Z.J."/>
        </authorList>
    </citation>
    <scope>NUCLEOTIDE SEQUENCE [LARGE SCALE GENOMIC DNA]</scope>
    <source>
        <strain evidence="8">cv. Shenzhen</strain>
        <tissue evidence="7">Stem</tissue>
    </source>
</reference>
<dbReference type="EC" id="2.1.1.-" evidence="7"/>
<keyword evidence="4" id="KW-0677">Repeat</keyword>
<keyword evidence="3 5" id="KW-0949">S-adenosyl-L-methionine</keyword>
<dbReference type="OrthoDB" id="412876at2759"/>
<evidence type="ECO:0000259" key="6">
    <source>
        <dbReference type="Pfam" id="PF22528"/>
    </source>
</evidence>
<name>A0A2I0AYR1_9ASPA</name>
<dbReference type="PANTHER" id="PTHR11006">
    <property type="entry name" value="PROTEIN ARGININE N-METHYLTRANSFERASE"/>
    <property type="match status" value="1"/>
</dbReference>
<dbReference type="PANTHER" id="PTHR11006:SF4">
    <property type="entry name" value="PROTEIN ARGININE N-METHYLTRANSFERASE 7"/>
    <property type="match status" value="1"/>
</dbReference>
<dbReference type="Proteomes" id="UP000236161">
    <property type="component" value="Unassembled WGS sequence"/>
</dbReference>
<dbReference type="AlphaFoldDB" id="A0A2I0AYR1"/>
<dbReference type="GO" id="GO:0032259">
    <property type="term" value="P:methylation"/>
    <property type="evidence" value="ECO:0007669"/>
    <property type="project" value="UniProtKB-KW"/>
</dbReference>
<dbReference type="Gene3D" id="2.70.160.11">
    <property type="entry name" value="Hnrnp arginine n-methyltransferase1"/>
    <property type="match status" value="2"/>
</dbReference>
<dbReference type="InterPro" id="IPR025799">
    <property type="entry name" value="Arg_MeTrfase"/>
</dbReference>
<proteinExistence type="predicted"/>
<dbReference type="Pfam" id="PF22528">
    <property type="entry name" value="PRMT_C"/>
    <property type="match status" value="2"/>
</dbReference>
<dbReference type="SMR" id="A0A2I0AYR1"/>
<dbReference type="GO" id="GO:0042054">
    <property type="term" value="F:histone methyltransferase activity"/>
    <property type="evidence" value="ECO:0007669"/>
    <property type="project" value="TreeGrafter"/>
</dbReference>
<dbReference type="InterPro" id="IPR029063">
    <property type="entry name" value="SAM-dependent_MTases_sf"/>
</dbReference>
<feature type="domain" description="Protein arginine N-methyltransferase" evidence="6">
    <location>
        <begin position="302"/>
        <end position="402"/>
    </location>
</feature>
<keyword evidence="2 5" id="KW-0808">Transferase</keyword>
<evidence type="ECO:0000256" key="4">
    <source>
        <dbReference type="ARBA" id="ARBA00022737"/>
    </source>
</evidence>
<evidence type="ECO:0000313" key="8">
    <source>
        <dbReference type="Proteomes" id="UP000236161"/>
    </source>
</evidence>
<evidence type="ECO:0000256" key="3">
    <source>
        <dbReference type="ARBA" id="ARBA00022691"/>
    </source>
</evidence>
<feature type="domain" description="Protein arginine N-methyltransferase" evidence="6">
    <location>
        <begin position="644"/>
        <end position="731"/>
    </location>
</feature>
<evidence type="ECO:0000313" key="7">
    <source>
        <dbReference type="EMBL" id="PKA60675.1"/>
    </source>
</evidence>
<dbReference type="Gene3D" id="3.40.50.150">
    <property type="entry name" value="Vaccinia Virus protein VP39"/>
    <property type="match status" value="2"/>
</dbReference>
<dbReference type="FunFam" id="3.40.50.150:FF:000070">
    <property type="entry name" value="Protein arginine N-methyltransferase 7"/>
    <property type="match status" value="1"/>
</dbReference>
<protein>
    <submittedName>
        <fullName evidence="7">Protein arginine N-methyltransferase 7</fullName>
        <ecNumber evidence="7">2.1.1.-</ecNumber>
    </submittedName>
</protein>
<gene>
    <name evidence="7" type="primary">PRMT7</name>
    <name evidence="7" type="ORF">AXF42_Ash006309</name>
</gene>
<dbReference type="EMBL" id="KZ451935">
    <property type="protein sequence ID" value="PKA60675.1"/>
    <property type="molecule type" value="Genomic_DNA"/>
</dbReference>
<evidence type="ECO:0000256" key="5">
    <source>
        <dbReference type="PROSITE-ProRule" id="PRU01015"/>
    </source>
</evidence>
<dbReference type="SUPFAM" id="SSF53335">
    <property type="entry name" value="S-adenosyl-L-methionine-dependent methyltransferases"/>
    <property type="match status" value="2"/>
</dbReference>
<sequence length="740" mass="82024">MPLSHDCISSACTLPAISTSASPRRFWSPRFICLYSGGLAVSAGNASFRTMSSLAQGKSRAFQLRQNPLSGESEWIVIDEEGDEESDAAAVPRFLLASTSYLDMLNDSRRNHAFRLAIEKIVTGPCHVLDIGAGTGLLSMMAARAMMKSRAGGDGSISACESYLPMVKLMRRVLRANGMEGMVKLFHKRSDELQVGVDLNAPADVLVSEILDSELLGEGLIPTLQHAHDMLLIDKPKTVPYRATTYGQLVECSHLWKLHDLQGNEARASDGLSLAPAGLENIIDAKDQQYSMHCSSFRSDVRLLSEPFKIFEFDFWKRPDSHGETEMWIKITNDGKAHAVVSWWVLLLDQEGSIFYSTAPRWIGSETEGGVDNWCDHWRQCVWFFPGRGTHVSMGSEVLFKAVHNDAHVSYSLKLDKGTDSIVLNSGSCLLLSPERIAIYGDKDIRSAVMTAIKNALQRVRFPLCVVSDDSVLLTILVASLSKTSNVISSLCGLQRRGYAYLEAVSNANGFSMDRIQVLGRSALYLIEDSIPRKVDILMAEPFYCGIEGMVPWKNLRFWKERSMLEPILSKDAIIIPYKGILRSCGMYIPDLWNSRCSLKEIEGLDHSVANEILGACGNLPLSLKSPCIACSIWQCGEYKELGKAFSVMEFDFREQIHACHSKIKMDFSVPGTCHGFALWIDWVVDEESSIIISTGPVNRYWKQGVKLLSEPVKVNPGSSVEIEASFDPSTLDITVESFP</sequence>
<evidence type="ECO:0000256" key="2">
    <source>
        <dbReference type="ARBA" id="ARBA00022679"/>
    </source>
</evidence>